<evidence type="ECO:0000256" key="1">
    <source>
        <dbReference type="ARBA" id="ARBA00004443"/>
    </source>
</evidence>
<organism evidence="10">
    <name type="scientific">Hyalomma excavatum</name>
    <dbReference type="NCBI Taxonomy" id="257692"/>
    <lineage>
        <taxon>Eukaryota</taxon>
        <taxon>Metazoa</taxon>
        <taxon>Ecdysozoa</taxon>
        <taxon>Arthropoda</taxon>
        <taxon>Chelicerata</taxon>
        <taxon>Arachnida</taxon>
        <taxon>Acari</taxon>
        <taxon>Parasitiformes</taxon>
        <taxon>Ixodida</taxon>
        <taxon>Ixodoidea</taxon>
        <taxon>Ixodidae</taxon>
        <taxon>Hyalomminae</taxon>
        <taxon>Hyalomma</taxon>
    </lineage>
</organism>
<accession>A0A131XEE1</accession>
<keyword evidence="4" id="KW-0813">Transport</keyword>
<reference evidence="10" key="1">
    <citation type="journal article" date="2017" name="Ticks Tick Borne Dis.">
        <title>An insight into the sialome of Hyalomma excavatum.</title>
        <authorList>
            <person name="Ribeiro J.M."/>
            <person name="Slovak M."/>
            <person name="Francischetti I.M."/>
        </authorList>
    </citation>
    <scope>NUCLEOTIDE SEQUENCE</scope>
    <source>
        <strain evidence="10">Samish</strain>
        <tissue evidence="10">Salivary glands</tissue>
    </source>
</reference>
<evidence type="ECO:0000256" key="6">
    <source>
        <dbReference type="ARBA" id="ARBA00022792"/>
    </source>
</evidence>
<dbReference type="PANTHER" id="PTHR13094:SF1">
    <property type="entry name" value="NADH DEHYDROGENASE [UBIQUINONE] 1 BETA SUBCOMPLEX SUBUNIT 10"/>
    <property type="match status" value="1"/>
</dbReference>
<evidence type="ECO:0000256" key="7">
    <source>
        <dbReference type="ARBA" id="ARBA00022982"/>
    </source>
</evidence>
<dbReference type="PANTHER" id="PTHR13094">
    <property type="entry name" value="NADH-UBIQUINONE OXIDOREDUCTASE PDSW SUBUNIT"/>
    <property type="match status" value="1"/>
</dbReference>
<protein>
    <recommendedName>
        <fullName evidence="3">NADH dehydrogenase [ubiquinone] 1 beta subcomplex subunit 10</fullName>
    </recommendedName>
</protein>
<evidence type="ECO:0000256" key="9">
    <source>
        <dbReference type="ARBA" id="ARBA00023136"/>
    </source>
</evidence>
<dbReference type="InterPro" id="IPR019377">
    <property type="entry name" value="NADH_UbQ_OxRdtase_su10"/>
</dbReference>
<dbReference type="GO" id="GO:0045271">
    <property type="term" value="C:respiratory chain complex I"/>
    <property type="evidence" value="ECO:0007669"/>
    <property type="project" value="UniProtKB-ARBA"/>
</dbReference>
<sequence length="166" mass="20077">MGVGDRPPRNWFEKSVYAVYAAFDTPVTWVRENIVLPNRRVQPDYVWYHRKYRRVPTIDECYTDDMMCKFEANEQYKRDREVDARIVTILGRRRDDCFTYNVNEPYKCDLLVEQFREAELNWFIKYGDLSHHTSVINAFMKQKHRLIAERRRALKAQEAQENGEMQ</sequence>
<keyword evidence="5" id="KW-0679">Respiratory chain</keyword>
<proteinExistence type="evidence at transcript level"/>
<keyword evidence="7" id="KW-0249">Electron transport</keyword>
<evidence type="ECO:0000256" key="5">
    <source>
        <dbReference type="ARBA" id="ARBA00022660"/>
    </source>
</evidence>
<comment type="similarity">
    <text evidence="2">Belongs to the complex I NDUFB10 subunit family.</text>
</comment>
<name>A0A131XEE1_9ACAR</name>
<keyword evidence="6" id="KW-0999">Mitochondrion inner membrane</keyword>
<evidence type="ECO:0000256" key="4">
    <source>
        <dbReference type="ARBA" id="ARBA00022448"/>
    </source>
</evidence>
<dbReference type="EMBL" id="GEFH01004153">
    <property type="protein sequence ID" value="JAP64428.1"/>
    <property type="molecule type" value="mRNA"/>
</dbReference>
<dbReference type="GO" id="GO:0005743">
    <property type="term" value="C:mitochondrial inner membrane"/>
    <property type="evidence" value="ECO:0007669"/>
    <property type="project" value="UniProtKB-SubCell"/>
</dbReference>
<dbReference type="InterPro" id="IPR039993">
    <property type="entry name" value="NDUFB10"/>
</dbReference>
<dbReference type="AlphaFoldDB" id="A0A131XEE1"/>
<keyword evidence="8" id="KW-0496">Mitochondrion</keyword>
<comment type="subcellular location">
    <subcellularLocation>
        <location evidence="1">Mitochondrion inner membrane</location>
        <topology evidence="1">Peripheral membrane protein</topology>
        <orientation evidence="1">Matrix side</orientation>
    </subcellularLocation>
</comment>
<evidence type="ECO:0000256" key="2">
    <source>
        <dbReference type="ARBA" id="ARBA00008317"/>
    </source>
</evidence>
<evidence type="ECO:0000313" key="10">
    <source>
        <dbReference type="EMBL" id="JAP64428.1"/>
    </source>
</evidence>
<dbReference type="Pfam" id="PF10249">
    <property type="entry name" value="NDUFB10"/>
    <property type="match status" value="1"/>
</dbReference>
<keyword evidence="10" id="KW-0830">Ubiquinone</keyword>
<keyword evidence="9" id="KW-0472">Membrane</keyword>
<evidence type="ECO:0000256" key="8">
    <source>
        <dbReference type="ARBA" id="ARBA00023128"/>
    </source>
</evidence>
<evidence type="ECO:0000256" key="3">
    <source>
        <dbReference type="ARBA" id="ARBA00014109"/>
    </source>
</evidence>